<dbReference type="InterPro" id="IPR018060">
    <property type="entry name" value="HTH_AraC"/>
</dbReference>
<evidence type="ECO:0000259" key="11">
    <source>
        <dbReference type="PROSITE" id="PS50110"/>
    </source>
</evidence>
<dbReference type="InterPro" id="IPR009057">
    <property type="entry name" value="Homeodomain-like_sf"/>
</dbReference>
<feature type="domain" description="HTH araC/xylS-type" evidence="10">
    <location>
        <begin position="169"/>
        <end position="268"/>
    </location>
</feature>
<keyword evidence="13" id="KW-1185">Reference proteome</keyword>
<dbReference type="InterPro" id="IPR011006">
    <property type="entry name" value="CheY-like_superfamily"/>
</dbReference>
<feature type="modified residue" description="4-aspartylphosphate" evidence="8">
    <location>
        <position position="57"/>
    </location>
</feature>
<comment type="caution">
    <text evidence="12">The sequence shown here is derived from an EMBL/GenBank/DDBJ whole genome shotgun (WGS) entry which is preliminary data.</text>
</comment>
<dbReference type="Gene3D" id="1.10.10.60">
    <property type="entry name" value="Homeodomain-like"/>
    <property type="match status" value="2"/>
</dbReference>
<evidence type="ECO:0000256" key="4">
    <source>
        <dbReference type="ARBA" id="ARBA00023012"/>
    </source>
</evidence>
<evidence type="ECO:0000256" key="7">
    <source>
        <dbReference type="ARBA" id="ARBA00023163"/>
    </source>
</evidence>
<protein>
    <submittedName>
        <fullName evidence="12">Response regulator</fullName>
    </submittedName>
</protein>
<evidence type="ECO:0000256" key="1">
    <source>
        <dbReference type="ARBA" id="ARBA00004496"/>
    </source>
</evidence>
<keyword evidence="6" id="KW-0238">DNA-binding</keyword>
<dbReference type="SUPFAM" id="SSF46689">
    <property type="entry name" value="Homeodomain-like"/>
    <property type="match status" value="1"/>
</dbReference>
<dbReference type="EMBL" id="JAAAMV010000012">
    <property type="protein sequence ID" value="NBD25473.1"/>
    <property type="molecule type" value="Genomic_DNA"/>
</dbReference>
<dbReference type="CDD" id="cd17536">
    <property type="entry name" value="REC_YesN-like"/>
    <property type="match status" value="1"/>
</dbReference>
<evidence type="ECO:0000313" key="12">
    <source>
        <dbReference type="EMBL" id="NBD25473.1"/>
    </source>
</evidence>
<keyword evidence="2" id="KW-0963">Cytoplasm</keyword>
<organism evidence="12 13">
    <name type="scientific">Paenibacillus glycinis</name>
    <dbReference type="NCBI Taxonomy" id="2697035"/>
    <lineage>
        <taxon>Bacteria</taxon>
        <taxon>Bacillati</taxon>
        <taxon>Bacillota</taxon>
        <taxon>Bacilli</taxon>
        <taxon>Bacillales</taxon>
        <taxon>Paenibacillaceae</taxon>
        <taxon>Paenibacillus</taxon>
    </lineage>
</organism>
<dbReference type="PANTHER" id="PTHR42713:SF3">
    <property type="entry name" value="TRANSCRIPTIONAL REGULATORY PROTEIN HPTR"/>
    <property type="match status" value="1"/>
</dbReference>
<dbReference type="Pfam" id="PF12833">
    <property type="entry name" value="HTH_18"/>
    <property type="match status" value="1"/>
</dbReference>
<feature type="domain" description="Response regulatory" evidence="11">
    <location>
        <begin position="3"/>
        <end position="122"/>
    </location>
</feature>
<dbReference type="InterPro" id="IPR020449">
    <property type="entry name" value="Tscrpt_reg_AraC-type_HTH"/>
</dbReference>
<evidence type="ECO:0000256" key="9">
    <source>
        <dbReference type="SAM" id="MobiDB-lite"/>
    </source>
</evidence>
<sequence length="270" mass="30487">MFKLLIAEDVKTVRETLARSIPWEKLGISLLGTAENGEEALAWLDRGREQPDVLLTDIGMPKMNGLALIEAFKAHKPDIRCVILSGLNEFEHARKAIKLQVQEYILKPIDPGEIAEVFANVVRELREEREARSGASVSGHPPGERPPRLPDAPQAGEWSGDLKKRKLVDQAIRYMKAHYMRKDLALPDVAAAVGLSDKYLNVLVKEVTGATINHAIIRFRMEEAARLLQDPSNRIYEICERIGYADLDHFREVFKRQYGVTPTEYRNGHA</sequence>
<evidence type="ECO:0000256" key="2">
    <source>
        <dbReference type="ARBA" id="ARBA00022490"/>
    </source>
</evidence>
<keyword evidence="7" id="KW-0804">Transcription</keyword>
<dbReference type="InterPro" id="IPR051552">
    <property type="entry name" value="HptR"/>
</dbReference>
<dbReference type="RefSeq" id="WP_161744277.1">
    <property type="nucleotide sequence ID" value="NZ_JAAAMV010000012.1"/>
</dbReference>
<dbReference type="PANTHER" id="PTHR42713">
    <property type="entry name" value="HISTIDINE KINASE-RELATED"/>
    <property type="match status" value="1"/>
</dbReference>
<evidence type="ECO:0000256" key="8">
    <source>
        <dbReference type="PROSITE-ProRule" id="PRU00169"/>
    </source>
</evidence>
<dbReference type="InterPro" id="IPR001789">
    <property type="entry name" value="Sig_transdc_resp-reg_receiver"/>
</dbReference>
<dbReference type="PROSITE" id="PS01124">
    <property type="entry name" value="HTH_ARAC_FAMILY_2"/>
    <property type="match status" value="1"/>
</dbReference>
<dbReference type="SUPFAM" id="SSF52172">
    <property type="entry name" value="CheY-like"/>
    <property type="match status" value="1"/>
</dbReference>
<name>A0ABW9XSL9_9BACL</name>
<feature type="region of interest" description="Disordered" evidence="9">
    <location>
        <begin position="129"/>
        <end position="158"/>
    </location>
</feature>
<reference evidence="12 13" key="1">
    <citation type="submission" date="2020-01" db="EMBL/GenBank/DDBJ databases">
        <title>Paenibacillus soybeanensis sp. nov. isolated from the nodules of soybean (Glycine max(L.) Merr).</title>
        <authorList>
            <person name="Wang H."/>
        </authorList>
    </citation>
    <scope>NUCLEOTIDE SEQUENCE [LARGE SCALE GENOMIC DNA]</scope>
    <source>
        <strain evidence="12 13">T1</strain>
    </source>
</reference>
<comment type="subcellular location">
    <subcellularLocation>
        <location evidence="1">Cytoplasm</location>
    </subcellularLocation>
</comment>
<accession>A0ABW9XSL9</accession>
<keyword evidence="4" id="KW-0902">Two-component regulatory system</keyword>
<evidence type="ECO:0000256" key="6">
    <source>
        <dbReference type="ARBA" id="ARBA00023125"/>
    </source>
</evidence>
<dbReference type="PROSITE" id="PS50110">
    <property type="entry name" value="RESPONSE_REGULATORY"/>
    <property type="match status" value="1"/>
</dbReference>
<evidence type="ECO:0000256" key="3">
    <source>
        <dbReference type="ARBA" id="ARBA00022553"/>
    </source>
</evidence>
<gene>
    <name evidence="12" type="ORF">GT019_16450</name>
</gene>
<dbReference type="PROSITE" id="PS00041">
    <property type="entry name" value="HTH_ARAC_FAMILY_1"/>
    <property type="match status" value="1"/>
</dbReference>
<dbReference type="Gene3D" id="3.40.50.2300">
    <property type="match status" value="1"/>
</dbReference>
<evidence type="ECO:0000313" key="13">
    <source>
        <dbReference type="Proteomes" id="UP000665561"/>
    </source>
</evidence>
<evidence type="ECO:0000256" key="5">
    <source>
        <dbReference type="ARBA" id="ARBA00023015"/>
    </source>
</evidence>
<dbReference type="Pfam" id="PF00072">
    <property type="entry name" value="Response_reg"/>
    <property type="match status" value="1"/>
</dbReference>
<dbReference type="Proteomes" id="UP000665561">
    <property type="component" value="Unassembled WGS sequence"/>
</dbReference>
<dbReference type="SMART" id="SM00342">
    <property type="entry name" value="HTH_ARAC"/>
    <property type="match status" value="1"/>
</dbReference>
<proteinExistence type="predicted"/>
<dbReference type="InterPro" id="IPR018062">
    <property type="entry name" value="HTH_AraC-typ_CS"/>
</dbReference>
<evidence type="ECO:0000259" key="10">
    <source>
        <dbReference type="PROSITE" id="PS01124"/>
    </source>
</evidence>
<keyword evidence="5" id="KW-0805">Transcription regulation</keyword>
<dbReference type="PRINTS" id="PR00032">
    <property type="entry name" value="HTHARAC"/>
</dbReference>
<dbReference type="SMART" id="SM00448">
    <property type="entry name" value="REC"/>
    <property type="match status" value="1"/>
</dbReference>
<keyword evidence="3 8" id="KW-0597">Phosphoprotein</keyword>